<evidence type="ECO:0000313" key="5">
    <source>
        <dbReference type="EMBL" id="GJM95325.1"/>
    </source>
</evidence>
<proteinExistence type="predicted"/>
<dbReference type="GO" id="GO:0016705">
    <property type="term" value="F:oxidoreductase activity, acting on paired donors, with incorporation or reduction of molecular oxygen"/>
    <property type="evidence" value="ECO:0007669"/>
    <property type="project" value="InterPro"/>
</dbReference>
<keyword evidence="4" id="KW-0408">Iron</keyword>
<dbReference type="GO" id="GO:0004497">
    <property type="term" value="F:monooxygenase activity"/>
    <property type="evidence" value="ECO:0007669"/>
    <property type="project" value="InterPro"/>
</dbReference>
<keyword evidence="1" id="KW-0349">Heme</keyword>
<dbReference type="Proteomes" id="UP001054889">
    <property type="component" value="Unassembled WGS sequence"/>
</dbReference>
<dbReference type="AlphaFoldDB" id="A0AAV5CAZ8"/>
<dbReference type="InterPro" id="IPR001128">
    <property type="entry name" value="Cyt_P450"/>
</dbReference>
<sequence>MLRLYPFTLHLVPHKSSCDCKLSSGHVIEHETMVLVDVYSMQRDLLDMCEDSEKFVPKRFVGTKKDGNNRWMMSFGMGRHKCPIESLALRTVGIELGILIQCFKWKRIGVEEVDMSEGQVTGDGGYESSGSGIDLGEQRCLVSKTGKPGSSLPFLLLNRDRQASELHCGDDVVMWSGWACHETQRRTRSEIRELALSMEKKMGDGGSPRKMPRFGRLASRLASQTGSTAGGEAPKLIRRLSLT</sequence>
<evidence type="ECO:0000256" key="3">
    <source>
        <dbReference type="ARBA" id="ARBA00023002"/>
    </source>
</evidence>
<comment type="caution">
    <text evidence="5">The sequence shown here is derived from an EMBL/GenBank/DDBJ whole genome shotgun (WGS) entry which is preliminary data.</text>
</comment>
<dbReference type="EMBL" id="BQKI01000005">
    <property type="protein sequence ID" value="GJM95325.1"/>
    <property type="molecule type" value="Genomic_DNA"/>
</dbReference>
<evidence type="ECO:0000256" key="1">
    <source>
        <dbReference type="ARBA" id="ARBA00022617"/>
    </source>
</evidence>
<dbReference type="InterPro" id="IPR050651">
    <property type="entry name" value="Plant_Cytochrome_P450_Monoox"/>
</dbReference>
<protein>
    <recommendedName>
        <fullName evidence="7">Cytochrome P450</fullName>
    </recommendedName>
</protein>
<dbReference type="Gene3D" id="1.10.630.10">
    <property type="entry name" value="Cytochrome P450"/>
    <property type="match status" value="1"/>
</dbReference>
<evidence type="ECO:0000313" key="6">
    <source>
        <dbReference type="Proteomes" id="UP001054889"/>
    </source>
</evidence>
<gene>
    <name evidence="5" type="primary">ga12045</name>
    <name evidence="5" type="ORF">PR202_ga12045</name>
</gene>
<name>A0AAV5CAZ8_ELECO</name>
<dbReference type="GO" id="GO:0020037">
    <property type="term" value="F:heme binding"/>
    <property type="evidence" value="ECO:0007669"/>
    <property type="project" value="InterPro"/>
</dbReference>
<evidence type="ECO:0000256" key="2">
    <source>
        <dbReference type="ARBA" id="ARBA00022723"/>
    </source>
</evidence>
<accession>A0AAV5CAZ8</accession>
<dbReference type="InterPro" id="IPR036396">
    <property type="entry name" value="Cyt_P450_sf"/>
</dbReference>
<evidence type="ECO:0008006" key="7">
    <source>
        <dbReference type="Google" id="ProtNLM"/>
    </source>
</evidence>
<reference evidence="5" key="1">
    <citation type="journal article" date="2018" name="DNA Res.">
        <title>Multiple hybrid de novo genome assembly of finger millet, an orphan allotetraploid crop.</title>
        <authorList>
            <person name="Hatakeyama M."/>
            <person name="Aluri S."/>
            <person name="Balachadran M.T."/>
            <person name="Sivarajan S.R."/>
            <person name="Patrignani A."/>
            <person name="Gruter S."/>
            <person name="Poveda L."/>
            <person name="Shimizu-Inatsugi R."/>
            <person name="Baeten J."/>
            <person name="Francoijs K.J."/>
            <person name="Nataraja K.N."/>
            <person name="Reddy Y.A.N."/>
            <person name="Phadnis S."/>
            <person name="Ravikumar R.L."/>
            <person name="Schlapbach R."/>
            <person name="Sreeman S.M."/>
            <person name="Shimizu K.K."/>
        </authorList>
    </citation>
    <scope>NUCLEOTIDE SEQUENCE</scope>
</reference>
<keyword evidence="2" id="KW-0479">Metal-binding</keyword>
<keyword evidence="6" id="KW-1185">Reference proteome</keyword>
<dbReference type="Pfam" id="PF00067">
    <property type="entry name" value="p450"/>
    <property type="match status" value="1"/>
</dbReference>
<organism evidence="5 6">
    <name type="scientific">Eleusine coracana subsp. coracana</name>
    <dbReference type="NCBI Taxonomy" id="191504"/>
    <lineage>
        <taxon>Eukaryota</taxon>
        <taxon>Viridiplantae</taxon>
        <taxon>Streptophyta</taxon>
        <taxon>Embryophyta</taxon>
        <taxon>Tracheophyta</taxon>
        <taxon>Spermatophyta</taxon>
        <taxon>Magnoliopsida</taxon>
        <taxon>Liliopsida</taxon>
        <taxon>Poales</taxon>
        <taxon>Poaceae</taxon>
        <taxon>PACMAD clade</taxon>
        <taxon>Chloridoideae</taxon>
        <taxon>Cynodonteae</taxon>
        <taxon>Eleusininae</taxon>
        <taxon>Eleusine</taxon>
    </lineage>
</organism>
<dbReference type="PANTHER" id="PTHR47947">
    <property type="entry name" value="CYTOCHROME P450 82C3-RELATED"/>
    <property type="match status" value="1"/>
</dbReference>
<dbReference type="PANTHER" id="PTHR47947:SF6">
    <property type="entry name" value="CYTOCHROME P450"/>
    <property type="match status" value="1"/>
</dbReference>
<dbReference type="SUPFAM" id="SSF48264">
    <property type="entry name" value="Cytochrome P450"/>
    <property type="match status" value="1"/>
</dbReference>
<keyword evidence="3" id="KW-0560">Oxidoreductase</keyword>
<reference evidence="5" key="2">
    <citation type="submission" date="2021-12" db="EMBL/GenBank/DDBJ databases">
        <title>Resequencing data analysis of finger millet.</title>
        <authorList>
            <person name="Hatakeyama M."/>
            <person name="Aluri S."/>
            <person name="Balachadran M.T."/>
            <person name="Sivarajan S.R."/>
            <person name="Poveda L."/>
            <person name="Shimizu-Inatsugi R."/>
            <person name="Schlapbach R."/>
            <person name="Sreeman S.M."/>
            <person name="Shimizu K.K."/>
        </authorList>
    </citation>
    <scope>NUCLEOTIDE SEQUENCE</scope>
</reference>
<dbReference type="GO" id="GO:0005506">
    <property type="term" value="F:iron ion binding"/>
    <property type="evidence" value="ECO:0007669"/>
    <property type="project" value="InterPro"/>
</dbReference>
<evidence type="ECO:0000256" key="4">
    <source>
        <dbReference type="ARBA" id="ARBA00023004"/>
    </source>
</evidence>